<evidence type="ECO:0000256" key="2">
    <source>
        <dbReference type="ARBA" id="ARBA00022487"/>
    </source>
</evidence>
<evidence type="ECO:0000313" key="11">
    <source>
        <dbReference type="Proteomes" id="UP001652621"/>
    </source>
</evidence>
<dbReference type="InterPro" id="IPR029058">
    <property type="entry name" value="AB_hydrolase_fold"/>
</dbReference>
<dbReference type="GO" id="GO:0003990">
    <property type="term" value="F:acetylcholinesterase activity"/>
    <property type="evidence" value="ECO:0007669"/>
    <property type="project" value="UniProtKB-EC"/>
</dbReference>
<evidence type="ECO:0000313" key="10">
    <source>
        <dbReference type="EnsemblMetazoa" id="MDOA011287-PA"/>
    </source>
</evidence>
<evidence type="ECO:0000256" key="6">
    <source>
        <dbReference type="ARBA" id="ARBA00039155"/>
    </source>
</evidence>
<name>A0A1I8N3Y5_MUSDO</name>
<dbReference type="PANTHER" id="PTHR43142:SF1">
    <property type="entry name" value="CARBOXYLIC ESTER HYDROLASE"/>
    <property type="match status" value="1"/>
</dbReference>
<dbReference type="InterPro" id="IPR002018">
    <property type="entry name" value="CarbesteraseB"/>
</dbReference>
<feature type="domain" description="Carboxylesterase type B" evidence="9">
    <location>
        <begin position="33"/>
        <end position="563"/>
    </location>
</feature>
<dbReference type="OrthoDB" id="19653at2759"/>
<dbReference type="eggNOG" id="KOG1516">
    <property type="taxonomic scope" value="Eukaryota"/>
</dbReference>
<accession>A0A1I8N3Y5</accession>
<feature type="active site" description="Charge relay system" evidence="8">
    <location>
        <position position="478"/>
    </location>
</feature>
<evidence type="ECO:0000313" key="12">
    <source>
        <dbReference type="RefSeq" id="XP_058974076.1"/>
    </source>
</evidence>
<evidence type="ECO:0000256" key="3">
    <source>
        <dbReference type="ARBA" id="ARBA00022801"/>
    </source>
</evidence>
<dbReference type="EnsemblMetazoa" id="MDOA011287-RA">
    <property type="protein sequence ID" value="MDOA011287-PA"/>
    <property type="gene ID" value="MDOA011287"/>
</dbReference>
<proteinExistence type="inferred from homology"/>
<dbReference type="RefSeq" id="XP_058974076.1">
    <property type="nucleotide sequence ID" value="XM_059118093.1"/>
</dbReference>
<evidence type="ECO:0000259" key="9">
    <source>
        <dbReference type="Pfam" id="PF00135"/>
    </source>
</evidence>
<evidence type="ECO:0000256" key="8">
    <source>
        <dbReference type="PIRSR" id="PIRSR600997-1"/>
    </source>
</evidence>
<dbReference type="ESTHER" id="musdo-a0a1i8n3y5">
    <property type="family name" value="Carb_B_Arthropoda"/>
</dbReference>
<dbReference type="PRINTS" id="PR00878">
    <property type="entry name" value="CHOLNESTRASE"/>
</dbReference>
<dbReference type="AlphaFoldDB" id="A0A1I8N3Y5"/>
<keyword evidence="2" id="KW-0719">Serine esterase</keyword>
<dbReference type="Gene3D" id="3.40.50.1820">
    <property type="entry name" value="alpha/beta hydrolase"/>
    <property type="match status" value="1"/>
</dbReference>
<comment type="similarity">
    <text evidence="1">Belongs to the type-B carboxylesterase/lipase family.</text>
</comment>
<reference evidence="12" key="2">
    <citation type="submission" date="2025-05" db="UniProtKB">
        <authorList>
            <consortium name="RefSeq"/>
        </authorList>
    </citation>
    <scope>IDENTIFICATION</scope>
    <source>
        <strain evidence="12">Aabys</strain>
        <tissue evidence="12">Whole body</tissue>
    </source>
</reference>
<comment type="catalytic activity">
    <reaction evidence="7">
        <text>acetylcholine + H2O = choline + acetate + H(+)</text>
        <dbReference type="Rhea" id="RHEA:17561"/>
        <dbReference type="ChEBI" id="CHEBI:15354"/>
        <dbReference type="ChEBI" id="CHEBI:15355"/>
        <dbReference type="ChEBI" id="CHEBI:15377"/>
        <dbReference type="ChEBI" id="CHEBI:15378"/>
        <dbReference type="ChEBI" id="CHEBI:30089"/>
        <dbReference type="EC" id="3.1.1.7"/>
    </reaction>
</comment>
<sequence>MEFKASFFQHIQNAFSYINYKYNQLRHTTNEYRIINTSYGQIKGVKRINSCDSNQSFFAYEGIPFAKPPINELRFRAPQPPEPWQDILNCTRTKSKPCQVNALFGFVEGSEDCLYLNVYVKENENVKQPLPVMVYIYGGGFQFGEATTDLYDPNFFMTQDVIVVTFNYRLGVFGFLCLDDPNLNIPGNAGIKDQLLALKWIKENIHNFNGDPENITLFGESAGAVSTHMLMLSPHAKGLFHKAILQSGSALCPWGFTNKHDWGYKLACHLGYKGGNDDEAVYKYLMACKSRHLTIKPRDLLTDTDILETNAFCSFVPVAEPYETKDCIISKSPKELLSTAWGNTIPVIIGGNSAEGLFYYHYLKEYEELYRNPENLQHLLPVEIKLELTGTETHKMLDKLKQEYFNGMDPHIRENFLSYLDAMGHKYFWHPMYRAIKARSAYAKNAATYCYFFNFVTSKGNLSRVFLCSDPNATGAGHGDEVCYLFRNAISKTLLSSQTELDCRSQMIGMWCNFALLSTPNCYKTSAITWDSVSADANDVKCLVIADTVEMNTLPIQRQMQCWSDFYTSESLI</sequence>
<dbReference type="Proteomes" id="UP001652621">
    <property type="component" value="Unplaced"/>
</dbReference>
<keyword evidence="11" id="KW-1185">Reference proteome</keyword>
<dbReference type="STRING" id="7370.A0A1I8N3Y5"/>
<dbReference type="VEuPathDB" id="VectorBase:MDOMA2_007804"/>
<feature type="active site" description="Charge relay system" evidence="8">
    <location>
        <position position="355"/>
    </location>
</feature>
<evidence type="ECO:0000256" key="4">
    <source>
        <dbReference type="ARBA" id="ARBA00023157"/>
    </source>
</evidence>
<dbReference type="PANTHER" id="PTHR43142">
    <property type="entry name" value="CARBOXYLIC ESTER HYDROLASE"/>
    <property type="match status" value="1"/>
</dbReference>
<protein>
    <recommendedName>
        <fullName evidence="6">carboxylesterase</fullName>
        <ecNumber evidence="6">3.1.1.1</ecNumber>
    </recommendedName>
</protein>
<dbReference type="VEuPathDB" id="VectorBase:MDOA011287"/>
<organism evidence="10">
    <name type="scientific">Musca domestica</name>
    <name type="common">House fly</name>
    <dbReference type="NCBI Taxonomy" id="7370"/>
    <lineage>
        <taxon>Eukaryota</taxon>
        <taxon>Metazoa</taxon>
        <taxon>Ecdysozoa</taxon>
        <taxon>Arthropoda</taxon>
        <taxon>Hexapoda</taxon>
        <taxon>Insecta</taxon>
        <taxon>Pterygota</taxon>
        <taxon>Neoptera</taxon>
        <taxon>Endopterygota</taxon>
        <taxon>Diptera</taxon>
        <taxon>Brachycera</taxon>
        <taxon>Muscomorpha</taxon>
        <taxon>Muscoidea</taxon>
        <taxon>Muscidae</taxon>
        <taxon>Musca</taxon>
    </lineage>
</organism>
<evidence type="ECO:0000256" key="5">
    <source>
        <dbReference type="ARBA" id="ARBA00023180"/>
    </source>
</evidence>
<dbReference type="InterPro" id="IPR000997">
    <property type="entry name" value="Cholinesterase"/>
</dbReference>
<keyword evidence="3" id="KW-0378">Hydrolase</keyword>
<keyword evidence="4" id="KW-1015">Disulfide bond</keyword>
<evidence type="ECO:0000256" key="7">
    <source>
        <dbReference type="ARBA" id="ARBA00048484"/>
    </source>
</evidence>
<feature type="active site" description="Acyl-ester intermediate" evidence="8">
    <location>
        <position position="221"/>
    </location>
</feature>
<dbReference type="EC" id="3.1.1.1" evidence="6"/>
<dbReference type="GO" id="GO:0106435">
    <property type="term" value="F:carboxylesterase activity"/>
    <property type="evidence" value="ECO:0007669"/>
    <property type="project" value="UniProtKB-EC"/>
</dbReference>
<reference evidence="10" key="1">
    <citation type="submission" date="2020-05" db="UniProtKB">
        <authorList>
            <consortium name="EnsemblMetazoa"/>
        </authorList>
    </citation>
    <scope>IDENTIFICATION</scope>
    <source>
        <strain evidence="10">Aabys</strain>
    </source>
</reference>
<gene>
    <name evidence="10" type="primary">101898698</name>
    <name evidence="12" type="synonym">LOC101898698</name>
</gene>
<keyword evidence="5" id="KW-0325">Glycoprotein</keyword>
<dbReference type="SUPFAM" id="SSF53474">
    <property type="entry name" value="alpha/beta-Hydrolases"/>
    <property type="match status" value="1"/>
</dbReference>
<dbReference type="Pfam" id="PF00135">
    <property type="entry name" value="COesterase"/>
    <property type="match status" value="1"/>
</dbReference>
<evidence type="ECO:0000256" key="1">
    <source>
        <dbReference type="ARBA" id="ARBA00005964"/>
    </source>
</evidence>